<evidence type="ECO:0000256" key="2">
    <source>
        <dbReference type="ARBA" id="ARBA00010945"/>
    </source>
</evidence>
<dbReference type="CDD" id="cd03586">
    <property type="entry name" value="PolY_Pol_IV_kappa"/>
    <property type="match status" value="1"/>
</dbReference>
<dbReference type="NCBIfam" id="NF010731">
    <property type="entry name" value="PRK14133.1"/>
    <property type="match status" value="1"/>
</dbReference>
<evidence type="ECO:0000256" key="4">
    <source>
        <dbReference type="ARBA" id="ARBA00022457"/>
    </source>
</evidence>
<evidence type="ECO:0000256" key="5">
    <source>
        <dbReference type="ARBA" id="ARBA00022490"/>
    </source>
</evidence>
<keyword evidence="9 16" id="KW-0479">Metal-binding</keyword>
<dbReference type="InterPro" id="IPR024728">
    <property type="entry name" value="PolY_HhH_motif"/>
</dbReference>
<evidence type="ECO:0000313" key="19">
    <source>
        <dbReference type="Proteomes" id="UP000243887"/>
    </source>
</evidence>
<feature type="domain" description="UmuC" evidence="17">
    <location>
        <begin position="5"/>
        <end position="185"/>
    </location>
</feature>
<dbReference type="Gene3D" id="3.30.1490.100">
    <property type="entry name" value="DNA polymerase, Y-family, little finger domain"/>
    <property type="match status" value="1"/>
</dbReference>
<dbReference type="SUPFAM" id="SSF56672">
    <property type="entry name" value="DNA/RNA polymerases"/>
    <property type="match status" value="1"/>
</dbReference>
<name>A0A1I3MNQ8_9FLAO</name>
<dbReference type="InterPro" id="IPR001126">
    <property type="entry name" value="UmuC"/>
</dbReference>
<keyword evidence="14 16" id="KW-0234">DNA repair</keyword>
<gene>
    <name evidence="16" type="primary">dinB</name>
    <name evidence="18" type="ORF">SAMN04487893_102207</name>
</gene>
<dbReference type="SUPFAM" id="SSF100879">
    <property type="entry name" value="Lesion bypass DNA polymerase (Y-family), little finger domain"/>
    <property type="match status" value="1"/>
</dbReference>
<dbReference type="GO" id="GO:0003684">
    <property type="term" value="F:damaged DNA binding"/>
    <property type="evidence" value="ECO:0007669"/>
    <property type="project" value="InterPro"/>
</dbReference>
<keyword evidence="12 16" id="KW-0239">DNA-directed DNA polymerase</keyword>
<keyword evidence="6 16" id="KW-0808">Transferase</keyword>
<dbReference type="InterPro" id="IPR017961">
    <property type="entry name" value="DNA_pol_Y-fam_little_finger"/>
</dbReference>
<evidence type="ECO:0000256" key="7">
    <source>
        <dbReference type="ARBA" id="ARBA00022695"/>
    </source>
</evidence>
<dbReference type="InterPro" id="IPR050116">
    <property type="entry name" value="DNA_polymerase-Y"/>
</dbReference>
<comment type="subunit">
    <text evidence="3 16">Monomer.</text>
</comment>
<evidence type="ECO:0000256" key="3">
    <source>
        <dbReference type="ARBA" id="ARBA00011245"/>
    </source>
</evidence>
<dbReference type="GO" id="GO:0006261">
    <property type="term" value="P:DNA-templated DNA replication"/>
    <property type="evidence" value="ECO:0007669"/>
    <property type="project" value="UniProtKB-UniRule"/>
</dbReference>
<comment type="subcellular location">
    <subcellularLocation>
        <location evidence="1 16">Cytoplasm</location>
    </subcellularLocation>
</comment>
<dbReference type="PROSITE" id="PS50173">
    <property type="entry name" value="UMUC"/>
    <property type="match status" value="1"/>
</dbReference>
<comment type="cofactor">
    <cofactor evidence="16">
        <name>Mg(2+)</name>
        <dbReference type="ChEBI" id="CHEBI:18420"/>
    </cofactor>
    <text evidence="16">Binds 2 magnesium ions per subunit.</text>
</comment>
<evidence type="ECO:0000256" key="16">
    <source>
        <dbReference type="HAMAP-Rule" id="MF_01113"/>
    </source>
</evidence>
<keyword evidence="10 16" id="KW-0227">DNA damage</keyword>
<dbReference type="NCBIfam" id="NF002677">
    <property type="entry name" value="PRK02406.1"/>
    <property type="match status" value="1"/>
</dbReference>
<comment type="catalytic activity">
    <reaction evidence="15 16">
        <text>DNA(n) + a 2'-deoxyribonucleoside 5'-triphosphate = DNA(n+1) + diphosphate</text>
        <dbReference type="Rhea" id="RHEA:22508"/>
        <dbReference type="Rhea" id="RHEA-COMP:17339"/>
        <dbReference type="Rhea" id="RHEA-COMP:17340"/>
        <dbReference type="ChEBI" id="CHEBI:33019"/>
        <dbReference type="ChEBI" id="CHEBI:61560"/>
        <dbReference type="ChEBI" id="CHEBI:173112"/>
        <dbReference type="EC" id="2.7.7.7"/>
    </reaction>
</comment>
<evidence type="ECO:0000256" key="11">
    <source>
        <dbReference type="ARBA" id="ARBA00022842"/>
    </source>
</evidence>
<evidence type="ECO:0000256" key="15">
    <source>
        <dbReference type="ARBA" id="ARBA00049244"/>
    </source>
</evidence>
<comment type="function">
    <text evidence="16">Poorly processive, error-prone DNA polymerase involved in untargeted mutagenesis. Copies undamaged DNA at stalled replication forks, which arise in vivo from mismatched or misaligned primer ends. These misaligned primers can be extended by PolIV. Exhibits no 3'-5' exonuclease (proofreading) activity. May be involved in translesional synthesis, in conjunction with the beta clamp from PolIII.</text>
</comment>
<dbReference type="InterPro" id="IPR043128">
    <property type="entry name" value="Rev_trsase/Diguanyl_cyclase"/>
</dbReference>
<dbReference type="FunFam" id="3.40.1170.60:FF:000001">
    <property type="entry name" value="DNA polymerase IV"/>
    <property type="match status" value="1"/>
</dbReference>
<evidence type="ECO:0000256" key="14">
    <source>
        <dbReference type="ARBA" id="ARBA00023204"/>
    </source>
</evidence>
<accession>A0A1I3MNQ8</accession>
<keyword evidence="19" id="KW-1185">Reference proteome</keyword>
<dbReference type="GO" id="GO:0003887">
    <property type="term" value="F:DNA-directed DNA polymerase activity"/>
    <property type="evidence" value="ECO:0007669"/>
    <property type="project" value="UniProtKB-UniRule"/>
</dbReference>
<reference evidence="19" key="1">
    <citation type="submission" date="2016-10" db="EMBL/GenBank/DDBJ databases">
        <authorList>
            <person name="Varghese N."/>
            <person name="Submissions S."/>
        </authorList>
    </citation>
    <scope>NUCLEOTIDE SEQUENCE [LARGE SCALE GENOMIC DNA]</scope>
    <source>
        <strain evidence="19">DSM 26542</strain>
    </source>
</reference>
<dbReference type="InterPro" id="IPR022880">
    <property type="entry name" value="DNApol_IV"/>
</dbReference>
<dbReference type="PANTHER" id="PTHR11076:SF33">
    <property type="entry name" value="DNA POLYMERASE KAPPA"/>
    <property type="match status" value="1"/>
</dbReference>
<dbReference type="Gene3D" id="3.40.1170.60">
    <property type="match status" value="1"/>
</dbReference>
<evidence type="ECO:0000256" key="12">
    <source>
        <dbReference type="ARBA" id="ARBA00022932"/>
    </source>
</evidence>
<dbReference type="OrthoDB" id="9808813at2"/>
<feature type="site" description="Substrate discrimination" evidence="16">
    <location>
        <position position="14"/>
    </location>
</feature>
<comment type="similarity">
    <text evidence="2 16">Belongs to the DNA polymerase type-Y family.</text>
</comment>
<dbReference type="AlphaFoldDB" id="A0A1I3MNQ8"/>
<dbReference type="GO" id="GO:0006281">
    <property type="term" value="P:DNA repair"/>
    <property type="evidence" value="ECO:0007669"/>
    <property type="project" value="UniProtKB-UniRule"/>
</dbReference>
<dbReference type="Proteomes" id="UP000243887">
    <property type="component" value="Unassembled WGS sequence"/>
</dbReference>
<keyword evidence="8 16" id="KW-0235">DNA replication</keyword>
<dbReference type="InterPro" id="IPR043502">
    <property type="entry name" value="DNA/RNA_pol_sf"/>
</dbReference>
<dbReference type="HAMAP" id="MF_01113">
    <property type="entry name" value="DNApol_IV"/>
    <property type="match status" value="1"/>
</dbReference>
<feature type="binding site" evidence="16">
    <location>
        <position position="103"/>
    </location>
    <ligand>
        <name>Mg(2+)</name>
        <dbReference type="ChEBI" id="CHEBI:18420"/>
    </ligand>
</feature>
<evidence type="ECO:0000259" key="17">
    <source>
        <dbReference type="PROSITE" id="PS50173"/>
    </source>
</evidence>
<evidence type="ECO:0000256" key="10">
    <source>
        <dbReference type="ARBA" id="ARBA00022763"/>
    </source>
</evidence>
<dbReference type="PANTHER" id="PTHR11076">
    <property type="entry name" value="DNA REPAIR POLYMERASE UMUC / TRANSFERASE FAMILY MEMBER"/>
    <property type="match status" value="1"/>
</dbReference>
<dbReference type="EC" id="2.7.7.7" evidence="16"/>
<feature type="binding site" evidence="16">
    <location>
        <position position="9"/>
    </location>
    <ligand>
        <name>Mg(2+)</name>
        <dbReference type="ChEBI" id="CHEBI:18420"/>
    </ligand>
</feature>
<keyword evidence="4 16" id="KW-0515">Mutator protein</keyword>
<evidence type="ECO:0000256" key="9">
    <source>
        <dbReference type="ARBA" id="ARBA00022723"/>
    </source>
</evidence>
<dbReference type="GO" id="GO:0042276">
    <property type="term" value="P:error-prone translesion synthesis"/>
    <property type="evidence" value="ECO:0007669"/>
    <property type="project" value="TreeGrafter"/>
</dbReference>
<sequence length="356" mass="40274">MSRKIIHIDMDAFYASVEQLDFPELRGKPIAVGGSELRGVVAAASYEARKYGVRSAISGVLAKKRCPELIFMPPRFARYKEISSQIRSIFLEYTDLVEPLSLDEAFLDVTENKKNMLSATLIAKEIRTKIFETTGLTASAGISINKFLAKIASDYNKPNGQKTINPEEVIPFLENLEVKRFFGVGKVTADKMYKLGIFTGGDLKGKTEEFLEAHFGKSGKHYYQIVRGIHLSAVRPDRKIKSISTERTFEENLSSEIFIIDRLESITGDLERRLQKQDLSGKTITLKIKYSDFSQQTRSVTLPYFVSHKSILLENTKALLFQERLKDSVRLIGVSVSNLNDKEHKKVVGVQLRFDF</sequence>
<dbReference type="STRING" id="1150112.SAMN04487893_102207"/>
<dbReference type="GO" id="GO:0005829">
    <property type="term" value="C:cytosol"/>
    <property type="evidence" value="ECO:0007669"/>
    <property type="project" value="TreeGrafter"/>
</dbReference>
<dbReference type="FunFam" id="3.30.1490.100:FF:000004">
    <property type="entry name" value="DNA polymerase IV"/>
    <property type="match status" value="1"/>
</dbReference>
<keyword evidence="11 16" id="KW-0460">Magnesium</keyword>
<dbReference type="RefSeq" id="WP_090677972.1">
    <property type="nucleotide sequence ID" value="NZ_FORU01000002.1"/>
</dbReference>
<dbReference type="Gene3D" id="1.10.150.20">
    <property type="entry name" value="5' to 3' exonuclease, C-terminal subdomain"/>
    <property type="match status" value="1"/>
</dbReference>
<dbReference type="EMBL" id="FORU01000002">
    <property type="protein sequence ID" value="SFI98571.1"/>
    <property type="molecule type" value="Genomic_DNA"/>
</dbReference>
<dbReference type="Gene3D" id="3.30.70.270">
    <property type="match status" value="1"/>
</dbReference>
<evidence type="ECO:0000256" key="13">
    <source>
        <dbReference type="ARBA" id="ARBA00023125"/>
    </source>
</evidence>
<dbReference type="GO" id="GO:0009432">
    <property type="term" value="P:SOS response"/>
    <property type="evidence" value="ECO:0007669"/>
    <property type="project" value="TreeGrafter"/>
</dbReference>
<evidence type="ECO:0000256" key="6">
    <source>
        <dbReference type="ARBA" id="ARBA00022679"/>
    </source>
</evidence>
<dbReference type="GO" id="GO:0000287">
    <property type="term" value="F:magnesium ion binding"/>
    <property type="evidence" value="ECO:0007669"/>
    <property type="project" value="UniProtKB-UniRule"/>
</dbReference>
<feature type="active site" evidence="16">
    <location>
        <position position="104"/>
    </location>
</feature>
<keyword evidence="7 16" id="KW-0548">Nucleotidyltransferase</keyword>
<organism evidence="18 19">
    <name type="scientific">Myroides guanonis</name>
    <dbReference type="NCBI Taxonomy" id="1150112"/>
    <lineage>
        <taxon>Bacteria</taxon>
        <taxon>Pseudomonadati</taxon>
        <taxon>Bacteroidota</taxon>
        <taxon>Flavobacteriia</taxon>
        <taxon>Flavobacteriales</taxon>
        <taxon>Flavobacteriaceae</taxon>
        <taxon>Myroides</taxon>
    </lineage>
</organism>
<dbReference type="Pfam" id="PF11798">
    <property type="entry name" value="IMS_HHH"/>
    <property type="match status" value="1"/>
</dbReference>
<evidence type="ECO:0000313" key="18">
    <source>
        <dbReference type="EMBL" id="SFI98571.1"/>
    </source>
</evidence>
<dbReference type="Pfam" id="PF00817">
    <property type="entry name" value="IMS"/>
    <property type="match status" value="1"/>
</dbReference>
<keyword evidence="5 16" id="KW-0963">Cytoplasm</keyword>
<evidence type="ECO:0000256" key="8">
    <source>
        <dbReference type="ARBA" id="ARBA00022705"/>
    </source>
</evidence>
<dbReference type="FunFam" id="1.10.150.20:FF:000019">
    <property type="entry name" value="DNA polymerase IV"/>
    <property type="match status" value="1"/>
</dbReference>
<evidence type="ECO:0000256" key="1">
    <source>
        <dbReference type="ARBA" id="ARBA00004496"/>
    </source>
</evidence>
<dbReference type="InterPro" id="IPR036775">
    <property type="entry name" value="DNA_pol_Y-fam_lit_finger_sf"/>
</dbReference>
<protein>
    <recommendedName>
        <fullName evidence="16">DNA polymerase IV</fullName>
        <shortName evidence="16">Pol IV</shortName>
        <ecNumber evidence="16">2.7.7.7</ecNumber>
    </recommendedName>
</protein>
<proteinExistence type="inferred from homology"/>
<dbReference type="Pfam" id="PF11799">
    <property type="entry name" value="IMS_C"/>
    <property type="match status" value="1"/>
</dbReference>
<keyword evidence="13 16" id="KW-0238">DNA-binding</keyword>